<name>A0A5C1ABV0_9BACT</name>
<dbReference type="Proteomes" id="UP000324974">
    <property type="component" value="Chromosome"/>
</dbReference>
<protein>
    <submittedName>
        <fullName evidence="2">Uncharacterized protein</fullName>
    </submittedName>
</protein>
<evidence type="ECO:0000313" key="2">
    <source>
        <dbReference type="EMBL" id="QEL15506.1"/>
    </source>
</evidence>
<accession>A0A5C1ABV0</accession>
<keyword evidence="3" id="KW-1185">Reference proteome</keyword>
<feature type="region of interest" description="Disordered" evidence="1">
    <location>
        <begin position="1"/>
        <end position="38"/>
    </location>
</feature>
<evidence type="ECO:0000313" key="3">
    <source>
        <dbReference type="Proteomes" id="UP000324974"/>
    </source>
</evidence>
<feature type="compositionally biased region" description="Basic and acidic residues" evidence="1">
    <location>
        <begin position="52"/>
        <end position="67"/>
    </location>
</feature>
<gene>
    <name evidence="2" type="ORF">PX52LOC_02429</name>
</gene>
<organism evidence="2 3">
    <name type="scientific">Limnoglobus roseus</name>
    <dbReference type="NCBI Taxonomy" id="2598579"/>
    <lineage>
        <taxon>Bacteria</taxon>
        <taxon>Pseudomonadati</taxon>
        <taxon>Planctomycetota</taxon>
        <taxon>Planctomycetia</taxon>
        <taxon>Gemmatales</taxon>
        <taxon>Gemmataceae</taxon>
        <taxon>Limnoglobus</taxon>
    </lineage>
</organism>
<dbReference type="AlphaFoldDB" id="A0A5C1ABV0"/>
<dbReference type="KEGG" id="lrs:PX52LOC_02429"/>
<feature type="region of interest" description="Disordered" evidence="1">
    <location>
        <begin position="51"/>
        <end position="73"/>
    </location>
</feature>
<proteinExistence type="predicted"/>
<evidence type="ECO:0000256" key="1">
    <source>
        <dbReference type="SAM" id="MobiDB-lite"/>
    </source>
</evidence>
<sequence>MRALTATHRRAARPGTEAKASEPRTAVSPLPQISTTTGKARYGLMRQALEAARGREQTSPDSEDRVLKFLRSQ</sequence>
<reference evidence="3" key="1">
    <citation type="submission" date="2019-08" db="EMBL/GenBank/DDBJ databases">
        <title>Limnoglobus roseus gen. nov., sp. nov., a novel freshwater planctomycete with a giant genome from the family Gemmataceae.</title>
        <authorList>
            <person name="Kulichevskaya I.S."/>
            <person name="Naumoff D.G."/>
            <person name="Miroshnikov K."/>
            <person name="Ivanova A."/>
            <person name="Philippov D.A."/>
            <person name="Hakobyan A."/>
            <person name="Rijpstra I.C."/>
            <person name="Sinninghe Damste J.S."/>
            <person name="Liesack W."/>
            <person name="Dedysh S.N."/>
        </authorList>
    </citation>
    <scope>NUCLEOTIDE SEQUENCE [LARGE SCALE GENOMIC DNA]</scope>
    <source>
        <strain evidence="3">PX52</strain>
    </source>
</reference>
<dbReference type="EMBL" id="CP042425">
    <property type="protein sequence ID" value="QEL15506.1"/>
    <property type="molecule type" value="Genomic_DNA"/>
</dbReference>